<evidence type="ECO:0000256" key="1">
    <source>
        <dbReference type="ARBA" id="ARBA00022763"/>
    </source>
</evidence>
<reference evidence="3" key="1">
    <citation type="submission" date="2020-02" db="EMBL/GenBank/DDBJ databases">
        <authorList>
            <person name="Meier V. D."/>
        </authorList>
    </citation>
    <scope>NUCLEOTIDE SEQUENCE</scope>
    <source>
        <strain evidence="3">AVDCRST_MAG79</strain>
    </source>
</reference>
<dbReference type="GO" id="GO:0006281">
    <property type="term" value="P:DNA repair"/>
    <property type="evidence" value="ECO:0007669"/>
    <property type="project" value="InterPro"/>
</dbReference>
<accession>A0A6J4U1D9</accession>
<dbReference type="GO" id="GO:0003824">
    <property type="term" value="F:catalytic activity"/>
    <property type="evidence" value="ECO:0007669"/>
    <property type="project" value="InterPro"/>
</dbReference>
<dbReference type="SUPFAM" id="SSF46767">
    <property type="entry name" value="Methylated DNA-protein cysteine methyltransferase, C-terminal domain"/>
    <property type="match status" value="1"/>
</dbReference>
<evidence type="ECO:0000259" key="2">
    <source>
        <dbReference type="Pfam" id="PF01035"/>
    </source>
</evidence>
<dbReference type="InterPro" id="IPR036217">
    <property type="entry name" value="MethylDNA_cys_MeTrfase_DNAb"/>
</dbReference>
<sequence length="41" mass="4353">MLGLILPYHRIVTADGRLGGYGASGAAAKRRLLALEGVRCR</sequence>
<organism evidence="3">
    <name type="scientific">uncultured Thermoleophilia bacterium</name>
    <dbReference type="NCBI Taxonomy" id="1497501"/>
    <lineage>
        <taxon>Bacteria</taxon>
        <taxon>Bacillati</taxon>
        <taxon>Actinomycetota</taxon>
        <taxon>Thermoleophilia</taxon>
        <taxon>environmental samples</taxon>
    </lineage>
</organism>
<dbReference type="Pfam" id="PF01035">
    <property type="entry name" value="DNA_binding_1"/>
    <property type="match status" value="1"/>
</dbReference>
<dbReference type="InterPro" id="IPR014048">
    <property type="entry name" value="MethylDNA_cys_MeTrfase_DNA-bd"/>
</dbReference>
<proteinExistence type="predicted"/>
<dbReference type="AlphaFoldDB" id="A0A6J4U1D9"/>
<dbReference type="EMBL" id="CADCWC010000225">
    <property type="protein sequence ID" value="CAA9536891.1"/>
    <property type="molecule type" value="Genomic_DNA"/>
</dbReference>
<keyword evidence="1" id="KW-0227">DNA damage</keyword>
<feature type="domain" description="Methylated-DNA-[protein]-cysteine S-methyltransferase DNA binding" evidence="2">
    <location>
        <begin position="3"/>
        <end position="38"/>
    </location>
</feature>
<protein>
    <recommendedName>
        <fullName evidence="2">Methylated-DNA-[protein]-cysteine S-methyltransferase DNA binding domain-containing protein</fullName>
    </recommendedName>
</protein>
<dbReference type="InterPro" id="IPR036388">
    <property type="entry name" value="WH-like_DNA-bd_sf"/>
</dbReference>
<evidence type="ECO:0000313" key="3">
    <source>
        <dbReference type="EMBL" id="CAA9536891.1"/>
    </source>
</evidence>
<gene>
    <name evidence="3" type="ORF">AVDCRST_MAG79-1462</name>
</gene>
<dbReference type="Gene3D" id="1.10.10.10">
    <property type="entry name" value="Winged helix-like DNA-binding domain superfamily/Winged helix DNA-binding domain"/>
    <property type="match status" value="1"/>
</dbReference>
<name>A0A6J4U1D9_9ACTN</name>